<reference evidence="3 4" key="1">
    <citation type="submission" date="2017-10" db="EMBL/GenBank/DDBJ databases">
        <title>Novel microbial diversity and functional potential in the marine mammal oral microbiome.</title>
        <authorList>
            <person name="Dudek N.K."/>
            <person name="Sun C.L."/>
            <person name="Burstein D."/>
            <person name="Kantor R.S."/>
            <person name="Aliaga Goltsman D.S."/>
            <person name="Bik E.M."/>
            <person name="Thomas B.C."/>
            <person name="Banfield J.F."/>
            <person name="Relman D.A."/>
        </authorList>
    </citation>
    <scope>NUCLEOTIDE SEQUENCE [LARGE SCALE GENOMIC DNA]</scope>
    <source>
        <strain evidence="3">DOLJORAL78_47_16</strain>
    </source>
</reference>
<keyword evidence="2" id="KW-1283">Bacterial microcompartment</keyword>
<evidence type="ECO:0000256" key="1">
    <source>
        <dbReference type="ARBA" id="ARBA00024322"/>
    </source>
</evidence>
<dbReference type="Proteomes" id="UP000230821">
    <property type="component" value="Unassembled WGS sequence"/>
</dbReference>
<protein>
    <submittedName>
        <fullName evidence="3">Ethanolamine utilization protein EutN</fullName>
    </submittedName>
</protein>
<dbReference type="InterPro" id="IPR036677">
    <property type="entry name" value="EutN_CcmL_sf"/>
</dbReference>
<organism evidence="3 4">
    <name type="scientific">candidate division KSB3 bacterium</name>
    <dbReference type="NCBI Taxonomy" id="2044937"/>
    <lineage>
        <taxon>Bacteria</taxon>
        <taxon>candidate division KSB3</taxon>
    </lineage>
</organism>
<dbReference type="PROSITE" id="PS51932">
    <property type="entry name" value="BMV"/>
    <property type="match status" value="1"/>
</dbReference>
<dbReference type="PANTHER" id="PTHR36539:SF1">
    <property type="entry name" value="BACTERIAL MICROCOMPARTMENT SHELL VERTEX PROTEIN EUTN"/>
    <property type="match status" value="1"/>
</dbReference>
<dbReference type="SUPFAM" id="SSF159133">
    <property type="entry name" value="EutN/CcmL-like"/>
    <property type="match status" value="1"/>
</dbReference>
<comment type="caution">
    <text evidence="3">The sequence shown here is derived from an EMBL/GenBank/DDBJ whole genome shotgun (WGS) entry which is preliminary data.</text>
</comment>
<evidence type="ECO:0000256" key="2">
    <source>
        <dbReference type="ARBA" id="ARBA00024446"/>
    </source>
</evidence>
<comment type="subcellular location">
    <subcellularLocation>
        <location evidence="1">Bacterial microcompartment</location>
    </subcellularLocation>
</comment>
<evidence type="ECO:0000313" key="3">
    <source>
        <dbReference type="EMBL" id="PIE34203.1"/>
    </source>
</evidence>
<accession>A0A2G6KEU1</accession>
<name>A0A2G6KEU1_9BACT</name>
<dbReference type="EMBL" id="PDSK01000091">
    <property type="protein sequence ID" value="PIE34203.1"/>
    <property type="molecule type" value="Genomic_DNA"/>
</dbReference>
<dbReference type="InterPro" id="IPR004992">
    <property type="entry name" value="EutN_CcmL"/>
</dbReference>
<sequence length="100" mass="10620">MLLARVKGSVVSTHKAEKIQGLKLLLLETINPTTMEGKGSYVVAMDAVGAGIGEVVFYATGSSARQTAVTEGKPTDTSVIAIVDNIEMDGQYVYQKNELT</sequence>
<gene>
    <name evidence="3" type="ORF">CSA56_08695</name>
</gene>
<proteinExistence type="predicted"/>
<dbReference type="Gene3D" id="2.40.50.220">
    <property type="entry name" value="EutN/Ccml"/>
    <property type="match status" value="1"/>
</dbReference>
<dbReference type="Pfam" id="PF03319">
    <property type="entry name" value="EutN_CcmL"/>
    <property type="match status" value="1"/>
</dbReference>
<dbReference type="AlphaFoldDB" id="A0A2G6KEU1"/>
<dbReference type="GO" id="GO:0031469">
    <property type="term" value="C:bacterial microcompartment"/>
    <property type="evidence" value="ECO:0007669"/>
    <property type="project" value="UniProtKB-SubCell"/>
</dbReference>
<evidence type="ECO:0000313" key="4">
    <source>
        <dbReference type="Proteomes" id="UP000230821"/>
    </source>
</evidence>
<dbReference type="CDD" id="cd01614">
    <property type="entry name" value="EutN_CcmL"/>
    <property type="match status" value="1"/>
</dbReference>
<dbReference type="PANTHER" id="PTHR36539">
    <property type="entry name" value="ETHANOLAMINE UTILIZATION PROTEIN EUTN"/>
    <property type="match status" value="1"/>
</dbReference>